<accession>A0A212ESI4</accession>
<dbReference type="Proteomes" id="UP000007151">
    <property type="component" value="Unassembled WGS sequence"/>
</dbReference>
<comment type="caution">
    <text evidence="1">The sequence shown here is derived from an EMBL/GenBank/DDBJ whole genome shotgun (WGS) entry which is preliminary data.</text>
</comment>
<dbReference type="EMBL" id="AGBW02012803">
    <property type="protein sequence ID" value="OWR44414.1"/>
    <property type="molecule type" value="Genomic_DNA"/>
</dbReference>
<proteinExistence type="predicted"/>
<keyword evidence="2" id="KW-1185">Reference proteome</keyword>
<sequence>MATLMDLPLNDVSLVCRSCLAASGDMKNMTEWGYAEDFYKLTNIQILTRDSFLVLRHYKVIHKEAIQTS</sequence>
<gene>
    <name evidence="1" type="ORF">KGM_212070</name>
</gene>
<reference evidence="1 2" key="1">
    <citation type="journal article" date="2011" name="Cell">
        <title>The monarch butterfly genome yields insights into long-distance migration.</title>
        <authorList>
            <person name="Zhan S."/>
            <person name="Merlin C."/>
            <person name="Boore J.L."/>
            <person name="Reppert S.M."/>
        </authorList>
    </citation>
    <scope>NUCLEOTIDE SEQUENCE [LARGE SCALE GENOMIC DNA]</scope>
    <source>
        <strain evidence="1">F-2</strain>
    </source>
</reference>
<organism evidence="1 2">
    <name type="scientific">Danaus plexippus plexippus</name>
    <dbReference type="NCBI Taxonomy" id="278856"/>
    <lineage>
        <taxon>Eukaryota</taxon>
        <taxon>Metazoa</taxon>
        <taxon>Ecdysozoa</taxon>
        <taxon>Arthropoda</taxon>
        <taxon>Hexapoda</taxon>
        <taxon>Insecta</taxon>
        <taxon>Pterygota</taxon>
        <taxon>Neoptera</taxon>
        <taxon>Endopterygota</taxon>
        <taxon>Lepidoptera</taxon>
        <taxon>Glossata</taxon>
        <taxon>Ditrysia</taxon>
        <taxon>Papilionoidea</taxon>
        <taxon>Nymphalidae</taxon>
        <taxon>Danainae</taxon>
        <taxon>Danaini</taxon>
        <taxon>Danaina</taxon>
        <taxon>Danaus</taxon>
        <taxon>Danaus</taxon>
    </lineage>
</organism>
<dbReference type="KEGG" id="dpl:KGM_212070"/>
<dbReference type="InParanoid" id="A0A212ESI4"/>
<name>A0A212ESI4_DANPL</name>
<dbReference type="AlphaFoldDB" id="A0A212ESI4"/>
<evidence type="ECO:0000313" key="1">
    <source>
        <dbReference type="EMBL" id="OWR44414.1"/>
    </source>
</evidence>
<protein>
    <submittedName>
        <fullName evidence="1">Uncharacterized protein</fullName>
    </submittedName>
</protein>
<evidence type="ECO:0000313" key="2">
    <source>
        <dbReference type="Proteomes" id="UP000007151"/>
    </source>
</evidence>